<evidence type="ECO:0000256" key="1">
    <source>
        <dbReference type="ARBA" id="ARBA00001946"/>
    </source>
</evidence>
<dbReference type="GO" id="GO:0005829">
    <property type="term" value="C:cytosol"/>
    <property type="evidence" value="ECO:0007669"/>
    <property type="project" value="TreeGrafter"/>
</dbReference>
<keyword evidence="5 10" id="KW-0808">Transferase</keyword>
<evidence type="ECO:0000256" key="8">
    <source>
        <dbReference type="ARBA" id="ARBA00022777"/>
    </source>
</evidence>
<keyword evidence="9 10" id="KW-0067">ATP-binding</keyword>
<dbReference type="GO" id="GO:0004001">
    <property type="term" value="F:adenosine kinase activity"/>
    <property type="evidence" value="ECO:0007669"/>
    <property type="project" value="UniProtKB-UniRule"/>
</dbReference>
<dbReference type="Proteomes" id="UP000243459">
    <property type="component" value="Chromosome 5"/>
</dbReference>
<name>A0A5P1EVH5_ASPOF</name>
<keyword evidence="6 10" id="KW-0660">Purine salvage</keyword>
<dbReference type="EC" id="2.7.1.20" evidence="4 10"/>
<dbReference type="GO" id="GO:0006166">
    <property type="term" value="P:purine ribonucleoside salvage"/>
    <property type="evidence" value="ECO:0007669"/>
    <property type="project" value="UniProtKB-KW"/>
</dbReference>
<dbReference type="GO" id="GO:0005634">
    <property type="term" value="C:nucleus"/>
    <property type="evidence" value="ECO:0007669"/>
    <property type="project" value="TreeGrafter"/>
</dbReference>
<protein>
    <recommendedName>
        <fullName evidence="4 10">Adenosine kinase</fullName>
        <shortName evidence="10">AK</shortName>
        <ecNumber evidence="4 10">2.7.1.20</ecNumber>
    </recommendedName>
    <alternativeName>
        <fullName evidence="10">Adenosine 5'-phosphotransferase</fullName>
    </alternativeName>
</protein>
<comment type="function">
    <text evidence="10">ATP dependent phosphorylation of adenosine and other related nucleoside analogs to monophosphate derivatives.</text>
</comment>
<dbReference type="PANTHER" id="PTHR45769:SF3">
    <property type="entry name" value="ADENOSINE KINASE"/>
    <property type="match status" value="1"/>
</dbReference>
<evidence type="ECO:0000256" key="11">
    <source>
        <dbReference type="SAM" id="MobiDB-lite"/>
    </source>
</evidence>
<dbReference type="InterPro" id="IPR011611">
    <property type="entry name" value="PfkB_dom"/>
</dbReference>
<evidence type="ECO:0000313" key="14">
    <source>
        <dbReference type="Proteomes" id="UP000243459"/>
    </source>
</evidence>
<comment type="similarity">
    <text evidence="3 10">Belongs to the carbohydrate kinase PfkB family.</text>
</comment>
<keyword evidence="8 10" id="KW-0418">Kinase</keyword>
<evidence type="ECO:0000256" key="9">
    <source>
        <dbReference type="ARBA" id="ARBA00022840"/>
    </source>
</evidence>
<dbReference type="InterPro" id="IPR001805">
    <property type="entry name" value="Adenokinase"/>
</dbReference>
<dbReference type="PANTHER" id="PTHR45769">
    <property type="entry name" value="ADENOSINE KINASE"/>
    <property type="match status" value="1"/>
</dbReference>
<dbReference type="InterPro" id="IPR029056">
    <property type="entry name" value="Ribokinase-like"/>
</dbReference>
<accession>A0A5P1EVH5</accession>
<dbReference type="Gene3D" id="3.40.1190.20">
    <property type="match status" value="1"/>
</dbReference>
<dbReference type="Gramene" id="ONK69553">
    <property type="protein sequence ID" value="ONK69553"/>
    <property type="gene ID" value="A4U43_C05F24180"/>
</dbReference>
<dbReference type="PRINTS" id="PR00989">
    <property type="entry name" value="ADENOKINASE"/>
</dbReference>
<dbReference type="PROSITE" id="PS51257">
    <property type="entry name" value="PROKAR_LIPOPROTEIN"/>
    <property type="match status" value="1"/>
</dbReference>
<dbReference type="AlphaFoldDB" id="A0A5P1EVH5"/>
<keyword evidence="10" id="KW-0460">Magnesium</keyword>
<gene>
    <name evidence="13" type="ORF">A4U43_C05F24180</name>
</gene>
<feature type="compositionally biased region" description="Low complexity" evidence="11">
    <location>
        <begin position="1"/>
        <end position="21"/>
    </location>
</feature>
<evidence type="ECO:0000256" key="6">
    <source>
        <dbReference type="ARBA" id="ARBA00022726"/>
    </source>
</evidence>
<evidence type="ECO:0000256" key="5">
    <source>
        <dbReference type="ARBA" id="ARBA00022679"/>
    </source>
</evidence>
<reference evidence="14" key="1">
    <citation type="journal article" date="2017" name="Nat. Commun.">
        <title>The asparagus genome sheds light on the origin and evolution of a young Y chromosome.</title>
        <authorList>
            <person name="Harkess A."/>
            <person name="Zhou J."/>
            <person name="Xu C."/>
            <person name="Bowers J.E."/>
            <person name="Van der Hulst R."/>
            <person name="Ayyampalayam S."/>
            <person name="Mercati F."/>
            <person name="Riccardi P."/>
            <person name="McKain M.R."/>
            <person name="Kakrana A."/>
            <person name="Tang H."/>
            <person name="Ray J."/>
            <person name="Groenendijk J."/>
            <person name="Arikit S."/>
            <person name="Mathioni S.M."/>
            <person name="Nakano M."/>
            <person name="Shan H."/>
            <person name="Telgmann-Rauber A."/>
            <person name="Kanno A."/>
            <person name="Yue Z."/>
            <person name="Chen H."/>
            <person name="Li W."/>
            <person name="Chen Y."/>
            <person name="Xu X."/>
            <person name="Zhang Y."/>
            <person name="Luo S."/>
            <person name="Chen H."/>
            <person name="Gao J."/>
            <person name="Mao Z."/>
            <person name="Pires J.C."/>
            <person name="Luo M."/>
            <person name="Kudrna D."/>
            <person name="Wing R.A."/>
            <person name="Meyers B.C."/>
            <person name="Yi K."/>
            <person name="Kong H."/>
            <person name="Lavrijsen P."/>
            <person name="Sunseri F."/>
            <person name="Falavigna A."/>
            <person name="Ye Y."/>
            <person name="Leebens-Mack J.H."/>
            <person name="Chen G."/>
        </authorList>
    </citation>
    <scope>NUCLEOTIDE SEQUENCE [LARGE SCALE GENOMIC DNA]</scope>
    <source>
        <strain evidence="14">cv. DH0086</strain>
    </source>
</reference>
<evidence type="ECO:0000256" key="2">
    <source>
        <dbReference type="ARBA" id="ARBA00004801"/>
    </source>
</evidence>
<comment type="cofactor">
    <cofactor evidence="1 10">
        <name>Mg(2+)</name>
        <dbReference type="ChEBI" id="CHEBI:18420"/>
    </cofactor>
</comment>
<dbReference type="SUPFAM" id="SSF53613">
    <property type="entry name" value="Ribokinase-like"/>
    <property type="match status" value="1"/>
</dbReference>
<evidence type="ECO:0000256" key="4">
    <source>
        <dbReference type="ARBA" id="ARBA00012119"/>
    </source>
</evidence>
<dbReference type="EMBL" id="CM007385">
    <property type="protein sequence ID" value="ONK69553.1"/>
    <property type="molecule type" value="Genomic_DNA"/>
</dbReference>
<evidence type="ECO:0000256" key="10">
    <source>
        <dbReference type="RuleBase" id="RU368116"/>
    </source>
</evidence>
<keyword evidence="7 10" id="KW-0547">Nucleotide-binding</keyword>
<dbReference type="GO" id="GO:0006144">
    <property type="term" value="P:purine nucleobase metabolic process"/>
    <property type="evidence" value="ECO:0007669"/>
    <property type="project" value="TreeGrafter"/>
</dbReference>
<feature type="region of interest" description="Disordered" evidence="11">
    <location>
        <begin position="1"/>
        <end position="40"/>
    </location>
</feature>
<keyword evidence="14" id="KW-1185">Reference proteome</keyword>
<dbReference type="Pfam" id="PF00294">
    <property type="entry name" value="PfkB"/>
    <property type="match status" value="1"/>
</dbReference>
<dbReference type="GO" id="GO:0044209">
    <property type="term" value="P:AMP salvage"/>
    <property type="evidence" value="ECO:0007669"/>
    <property type="project" value="UniProtKB-UniRule"/>
</dbReference>
<comment type="catalytic activity">
    <reaction evidence="10">
        <text>adenosine + ATP = AMP + ADP + H(+)</text>
        <dbReference type="Rhea" id="RHEA:20824"/>
        <dbReference type="ChEBI" id="CHEBI:15378"/>
        <dbReference type="ChEBI" id="CHEBI:16335"/>
        <dbReference type="ChEBI" id="CHEBI:30616"/>
        <dbReference type="ChEBI" id="CHEBI:456215"/>
        <dbReference type="ChEBI" id="CHEBI:456216"/>
        <dbReference type="EC" id="2.7.1.20"/>
    </reaction>
</comment>
<comment type="pathway">
    <text evidence="2 10">Purine metabolism; AMP biosynthesis via salvage pathway; AMP from adenosine: step 1/1.</text>
</comment>
<evidence type="ECO:0000256" key="7">
    <source>
        <dbReference type="ARBA" id="ARBA00022741"/>
    </source>
</evidence>
<evidence type="ECO:0000313" key="13">
    <source>
        <dbReference type="EMBL" id="ONK69553.1"/>
    </source>
</evidence>
<evidence type="ECO:0000256" key="3">
    <source>
        <dbReference type="ARBA" id="ARBA00010688"/>
    </source>
</evidence>
<dbReference type="UniPathway" id="UPA00588">
    <property type="reaction ID" value="UER00659"/>
</dbReference>
<organism evidence="13 14">
    <name type="scientific">Asparagus officinalis</name>
    <name type="common">Garden asparagus</name>
    <dbReference type="NCBI Taxonomy" id="4686"/>
    <lineage>
        <taxon>Eukaryota</taxon>
        <taxon>Viridiplantae</taxon>
        <taxon>Streptophyta</taxon>
        <taxon>Embryophyta</taxon>
        <taxon>Tracheophyta</taxon>
        <taxon>Spermatophyta</taxon>
        <taxon>Magnoliopsida</taxon>
        <taxon>Liliopsida</taxon>
        <taxon>Asparagales</taxon>
        <taxon>Asparagaceae</taxon>
        <taxon>Asparagoideae</taxon>
        <taxon>Asparagus</taxon>
    </lineage>
</organism>
<evidence type="ECO:0000259" key="12">
    <source>
        <dbReference type="Pfam" id="PF00294"/>
    </source>
</evidence>
<proteinExistence type="inferred from homology"/>
<dbReference type="GO" id="GO:0005524">
    <property type="term" value="F:ATP binding"/>
    <property type="evidence" value="ECO:0007669"/>
    <property type="project" value="UniProtKB-UniRule"/>
</dbReference>
<feature type="domain" description="Carbohydrate kinase PfkB" evidence="12">
    <location>
        <begin position="112"/>
        <end position="166"/>
    </location>
</feature>
<sequence length="168" mass="18543">MAGIRRSFPRLLPSPSSTTSLVACSPLSDPRPPSHIPRRRVPASCRLTATGVDALLFLRNQALSPTDPWLGSCMDFSNVSIMGYSVGSNIAFHLGFRSVDLTNRLKRERNPLEARYEEKASKYNVEYIAGGATQNAIRVAQWMFQTPGATSFMGCIGKDKFGEEMKIE</sequence>